<dbReference type="HOGENOM" id="CLU_933881_0_0_1"/>
<evidence type="ECO:0000313" key="3">
    <source>
        <dbReference type="Proteomes" id="UP000001861"/>
    </source>
</evidence>
<dbReference type="KEGG" id="cci:CC1G_11045"/>
<evidence type="ECO:0000313" key="2">
    <source>
        <dbReference type="EMBL" id="EAU87767.2"/>
    </source>
</evidence>
<dbReference type="VEuPathDB" id="FungiDB:CC1G_11045"/>
<dbReference type="Proteomes" id="UP000001861">
    <property type="component" value="Unassembled WGS sequence"/>
</dbReference>
<feature type="compositionally biased region" description="Low complexity" evidence="1">
    <location>
        <begin position="206"/>
        <end position="227"/>
    </location>
</feature>
<reference evidence="2 3" key="1">
    <citation type="journal article" date="2010" name="Proc. Natl. Acad. Sci. U.S.A.">
        <title>Insights into evolution of multicellular fungi from the assembled chromosomes of the mushroom Coprinopsis cinerea (Coprinus cinereus).</title>
        <authorList>
            <person name="Stajich J.E."/>
            <person name="Wilke S.K."/>
            <person name="Ahren D."/>
            <person name="Au C.H."/>
            <person name="Birren B.W."/>
            <person name="Borodovsky M."/>
            <person name="Burns C."/>
            <person name="Canback B."/>
            <person name="Casselton L.A."/>
            <person name="Cheng C.K."/>
            <person name="Deng J."/>
            <person name="Dietrich F.S."/>
            <person name="Fargo D.C."/>
            <person name="Farman M.L."/>
            <person name="Gathman A.C."/>
            <person name="Goldberg J."/>
            <person name="Guigo R."/>
            <person name="Hoegger P.J."/>
            <person name="Hooker J.B."/>
            <person name="Huggins A."/>
            <person name="James T.Y."/>
            <person name="Kamada T."/>
            <person name="Kilaru S."/>
            <person name="Kodira C."/>
            <person name="Kues U."/>
            <person name="Kupfer D."/>
            <person name="Kwan H.S."/>
            <person name="Lomsadze A."/>
            <person name="Li W."/>
            <person name="Lilly W.W."/>
            <person name="Ma L.J."/>
            <person name="Mackey A.J."/>
            <person name="Manning G."/>
            <person name="Martin F."/>
            <person name="Muraguchi H."/>
            <person name="Natvig D.O."/>
            <person name="Palmerini H."/>
            <person name="Ramesh M.A."/>
            <person name="Rehmeyer C.J."/>
            <person name="Roe B.A."/>
            <person name="Shenoy N."/>
            <person name="Stanke M."/>
            <person name="Ter-Hovhannisyan V."/>
            <person name="Tunlid A."/>
            <person name="Velagapudi R."/>
            <person name="Vision T.J."/>
            <person name="Zeng Q."/>
            <person name="Zolan M.E."/>
            <person name="Pukkila P.J."/>
        </authorList>
    </citation>
    <scope>NUCLEOTIDE SEQUENCE [LARGE SCALE GENOMIC DNA]</scope>
    <source>
        <strain evidence="3">Okayama-7 / 130 / ATCC MYA-4618 / FGSC 9003</strain>
    </source>
</reference>
<comment type="caution">
    <text evidence="2">The sequence shown here is derived from an EMBL/GenBank/DDBJ whole genome shotgun (WGS) entry which is preliminary data.</text>
</comment>
<sequence length="298" mass="31983">MYPNNNYPMPQSGMYNQPMGSHWQSQYWNPPGVVVNLGNGTGNTGYGHQANGSPRTFKDRLIHMLPKRERKKTTVFVKSYGPINVSLGHRKRPRSTPPVFFGPPHVFYPPYAPQFPEAAIPRPPPSNKPLGARDEYSSGSQERQDEPPMASTVPPAVGSAAGSGPLLQSAQPFPSGHVAADQPAFSSAQGGRDSGMLERPHEANLPTAPAGAALSSAPSAPPAMSSANYRPSAPYNAGGLGYRDFGLATRPDEYSQMSQYPAQMPPYSAQQFPQPYYGSIQAQGRGDNAPVIPPGIWP</sequence>
<evidence type="ECO:0000256" key="1">
    <source>
        <dbReference type="SAM" id="MobiDB-lite"/>
    </source>
</evidence>
<feature type="region of interest" description="Disordered" evidence="1">
    <location>
        <begin position="117"/>
        <end position="227"/>
    </location>
</feature>
<organism evidence="2 3">
    <name type="scientific">Coprinopsis cinerea (strain Okayama-7 / 130 / ATCC MYA-4618 / FGSC 9003)</name>
    <name type="common">Inky cap fungus</name>
    <name type="synonym">Hormographiella aspergillata</name>
    <dbReference type="NCBI Taxonomy" id="240176"/>
    <lineage>
        <taxon>Eukaryota</taxon>
        <taxon>Fungi</taxon>
        <taxon>Dikarya</taxon>
        <taxon>Basidiomycota</taxon>
        <taxon>Agaricomycotina</taxon>
        <taxon>Agaricomycetes</taxon>
        <taxon>Agaricomycetidae</taxon>
        <taxon>Agaricales</taxon>
        <taxon>Agaricineae</taxon>
        <taxon>Psathyrellaceae</taxon>
        <taxon>Coprinopsis</taxon>
    </lineage>
</organism>
<dbReference type="GeneID" id="6010580"/>
<keyword evidence="3" id="KW-1185">Reference proteome</keyword>
<dbReference type="InParanoid" id="A8NIU5"/>
<feature type="region of interest" description="Disordered" evidence="1">
    <location>
        <begin position="263"/>
        <end position="298"/>
    </location>
</feature>
<protein>
    <submittedName>
        <fullName evidence="2">Uncharacterized protein</fullName>
    </submittedName>
</protein>
<proteinExistence type="predicted"/>
<dbReference type="RefSeq" id="XP_001834075.2">
    <property type="nucleotide sequence ID" value="XM_001834023.2"/>
</dbReference>
<feature type="compositionally biased region" description="Basic and acidic residues" evidence="1">
    <location>
        <begin position="131"/>
        <end position="146"/>
    </location>
</feature>
<dbReference type="AlphaFoldDB" id="A8NIU5"/>
<name>A8NIU5_COPC7</name>
<dbReference type="EMBL" id="AACS02000010">
    <property type="protein sequence ID" value="EAU87767.2"/>
    <property type="molecule type" value="Genomic_DNA"/>
</dbReference>
<accession>A8NIU5</accession>
<gene>
    <name evidence="2" type="ORF">CC1G_11045</name>
</gene>